<dbReference type="PROSITE" id="PS50943">
    <property type="entry name" value="HTH_CROC1"/>
    <property type="match status" value="1"/>
</dbReference>
<dbReference type="SUPFAM" id="SSF47413">
    <property type="entry name" value="lambda repressor-like DNA-binding domains"/>
    <property type="match status" value="1"/>
</dbReference>
<protein>
    <submittedName>
        <fullName evidence="2">Repressor protein</fullName>
    </submittedName>
</protein>
<dbReference type="SMART" id="SM00530">
    <property type="entry name" value="HTH_XRE"/>
    <property type="match status" value="1"/>
</dbReference>
<evidence type="ECO:0000313" key="2">
    <source>
        <dbReference type="EMBL" id="DAD74142.1"/>
    </source>
</evidence>
<reference evidence="2" key="1">
    <citation type="journal article" date="2021" name="Proc. Natl. Acad. Sci. U.S.A.">
        <title>A Catalog of Tens of Thousands of Viruses from Human Metagenomes Reveals Hidden Associations with Chronic Diseases.</title>
        <authorList>
            <person name="Tisza M.J."/>
            <person name="Buck C.B."/>
        </authorList>
    </citation>
    <scope>NUCLEOTIDE SEQUENCE</scope>
    <source>
        <strain evidence="2">CtplG2</strain>
    </source>
</reference>
<evidence type="ECO:0000259" key="1">
    <source>
        <dbReference type="PROSITE" id="PS50943"/>
    </source>
</evidence>
<proteinExistence type="predicted"/>
<name>A0A8S5LVU5_9CAUD</name>
<dbReference type="Gene3D" id="1.10.260.40">
    <property type="entry name" value="lambda repressor-like DNA-binding domains"/>
    <property type="match status" value="1"/>
</dbReference>
<dbReference type="EMBL" id="BK014753">
    <property type="protein sequence ID" value="DAD74142.1"/>
    <property type="molecule type" value="Genomic_DNA"/>
</dbReference>
<dbReference type="InterPro" id="IPR001387">
    <property type="entry name" value="Cro/C1-type_HTH"/>
</dbReference>
<feature type="domain" description="HTH cro/C1-type" evidence="1">
    <location>
        <begin position="6"/>
        <end position="58"/>
    </location>
</feature>
<dbReference type="InterPro" id="IPR010982">
    <property type="entry name" value="Lambda_DNA-bd_dom_sf"/>
</dbReference>
<sequence>MLYEKIKTMCKEKNIPIRKLELNLGFSQGSVCKWNDVCPSVDKVKKVADFLGVTVDELISDKVS</sequence>
<accession>A0A8S5LVU5</accession>
<dbReference type="CDD" id="cd00093">
    <property type="entry name" value="HTH_XRE"/>
    <property type="match status" value="1"/>
</dbReference>
<organism evidence="2">
    <name type="scientific">Myoviridae sp. ctplG2</name>
    <dbReference type="NCBI Taxonomy" id="2826700"/>
    <lineage>
        <taxon>Viruses</taxon>
        <taxon>Duplodnaviria</taxon>
        <taxon>Heunggongvirae</taxon>
        <taxon>Uroviricota</taxon>
        <taxon>Caudoviricetes</taxon>
    </lineage>
</organism>
<dbReference type="GO" id="GO:0003677">
    <property type="term" value="F:DNA binding"/>
    <property type="evidence" value="ECO:0007669"/>
    <property type="project" value="InterPro"/>
</dbReference>